<gene>
    <name evidence="2" type="ORF">Pcinc_000343</name>
</gene>
<proteinExistence type="predicted"/>
<evidence type="ECO:0000256" key="1">
    <source>
        <dbReference type="SAM" id="MobiDB-lite"/>
    </source>
</evidence>
<feature type="region of interest" description="Disordered" evidence="1">
    <location>
        <begin position="1"/>
        <end position="23"/>
    </location>
</feature>
<feature type="compositionally biased region" description="Pro residues" evidence="1">
    <location>
        <begin position="96"/>
        <end position="128"/>
    </location>
</feature>
<protein>
    <submittedName>
        <fullName evidence="2">Uncharacterized protein</fullName>
    </submittedName>
</protein>
<evidence type="ECO:0000313" key="2">
    <source>
        <dbReference type="EMBL" id="KAK3895959.1"/>
    </source>
</evidence>
<feature type="region of interest" description="Disordered" evidence="1">
    <location>
        <begin position="36"/>
        <end position="128"/>
    </location>
</feature>
<organism evidence="2 3">
    <name type="scientific">Petrolisthes cinctipes</name>
    <name type="common">Flat porcelain crab</name>
    <dbReference type="NCBI Taxonomy" id="88211"/>
    <lineage>
        <taxon>Eukaryota</taxon>
        <taxon>Metazoa</taxon>
        <taxon>Ecdysozoa</taxon>
        <taxon>Arthropoda</taxon>
        <taxon>Crustacea</taxon>
        <taxon>Multicrustacea</taxon>
        <taxon>Malacostraca</taxon>
        <taxon>Eumalacostraca</taxon>
        <taxon>Eucarida</taxon>
        <taxon>Decapoda</taxon>
        <taxon>Pleocyemata</taxon>
        <taxon>Anomura</taxon>
        <taxon>Galatheoidea</taxon>
        <taxon>Porcellanidae</taxon>
        <taxon>Petrolisthes</taxon>
    </lineage>
</organism>
<feature type="compositionally biased region" description="Low complexity" evidence="1">
    <location>
        <begin position="85"/>
        <end position="95"/>
    </location>
</feature>
<keyword evidence="3" id="KW-1185">Reference proteome</keyword>
<dbReference type="Proteomes" id="UP001286313">
    <property type="component" value="Unassembled WGS sequence"/>
</dbReference>
<feature type="compositionally biased region" description="Low complexity" evidence="1">
    <location>
        <begin position="60"/>
        <end position="77"/>
    </location>
</feature>
<accession>A0AAE1L446</accession>
<feature type="compositionally biased region" description="Basic and acidic residues" evidence="1">
    <location>
        <begin position="12"/>
        <end position="21"/>
    </location>
</feature>
<dbReference type="PROSITE" id="PS51257">
    <property type="entry name" value="PROKAR_LIPOPROTEIN"/>
    <property type="match status" value="1"/>
</dbReference>
<dbReference type="EMBL" id="JAWQEG010000023">
    <property type="protein sequence ID" value="KAK3895959.1"/>
    <property type="molecule type" value="Genomic_DNA"/>
</dbReference>
<comment type="caution">
    <text evidence="2">The sequence shown here is derived from an EMBL/GenBank/DDBJ whole genome shotgun (WGS) entry which is preliminary data.</text>
</comment>
<name>A0AAE1L446_PETCI</name>
<evidence type="ECO:0000313" key="3">
    <source>
        <dbReference type="Proteomes" id="UP001286313"/>
    </source>
</evidence>
<dbReference type="AlphaFoldDB" id="A0AAE1L446"/>
<reference evidence="2" key="1">
    <citation type="submission" date="2023-10" db="EMBL/GenBank/DDBJ databases">
        <title>Genome assemblies of two species of porcelain crab, Petrolisthes cinctipes and Petrolisthes manimaculis (Anomura: Porcellanidae).</title>
        <authorList>
            <person name="Angst P."/>
        </authorList>
    </citation>
    <scope>NUCLEOTIDE SEQUENCE</scope>
    <source>
        <strain evidence="2">PB745_01</strain>
        <tissue evidence="2">Gill</tissue>
    </source>
</reference>
<sequence>MKQMTKIPSPLSEEKHREKSSVIKSTGVTCLWGSCLESGSGSGAVSEEEQGADTRYEVKLSAIQPPSPSSSLPSLQASPPPSSLPPSSSLPSLEASPPPSSLPTHIQPPPIPPIQLPPTPTPVTPLEE</sequence>